<evidence type="ECO:0000256" key="11">
    <source>
        <dbReference type="HAMAP-Rule" id="MF_00165"/>
    </source>
</evidence>
<gene>
    <name evidence="11 13" type="primary">tmk</name>
    <name evidence="13" type="ORF">ELS82_01715</name>
</gene>
<evidence type="ECO:0000256" key="9">
    <source>
        <dbReference type="ARBA" id="ARBA00029962"/>
    </source>
</evidence>
<dbReference type="GO" id="GO:0006235">
    <property type="term" value="P:dTTP biosynthetic process"/>
    <property type="evidence" value="ECO:0007669"/>
    <property type="project" value="UniProtKB-UniRule"/>
</dbReference>
<dbReference type="AlphaFoldDB" id="A0A4Y8WKB8"/>
<dbReference type="InterPro" id="IPR039430">
    <property type="entry name" value="Thymidylate_kin-like_dom"/>
</dbReference>
<evidence type="ECO:0000256" key="3">
    <source>
        <dbReference type="ARBA" id="ARBA00017144"/>
    </source>
</evidence>
<evidence type="ECO:0000259" key="12">
    <source>
        <dbReference type="Pfam" id="PF02223"/>
    </source>
</evidence>
<proteinExistence type="inferred from homology"/>
<evidence type="ECO:0000256" key="2">
    <source>
        <dbReference type="ARBA" id="ARBA00012980"/>
    </source>
</evidence>
<evidence type="ECO:0000313" key="13">
    <source>
        <dbReference type="EMBL" id="TFH93149.1"/>
    </source>
</evidence>
<keyword evidence="5 11" id="KW-0545">Nucleotide biosynthesis</keyword>
<evidence type="ECO:0000256" key="1">
    <source>
        <dbReference type="ARBA" id="ARBA00009776"/>
    </source>
</evidence>
<feature type="binding site" evidence="11">
    <location>
        <begin position="12"/>
        <end position="19"/>
    </location>
    <ligand>
        <name>ATP</name>
        <dbReference type="ChEBI" id="CHEBI:30616"/>
    </ligand>
</feature>
<keyword evidence="8 11" id="KW-0067">ATP-binding</keyword>
<dbReference type="HAMAP" id="MF_00165">
    <property type="entry name" value="Thymidylate_kinase"/>
    <property type="match status" value="1"/>
</dbReference>
<evidence type="ECO:0000256" key="7">
    <source>
        <dbReference type="ARBA" id="ARBA00022777"/>
    </source>
</evidence>
<dbReference type="GO" id="GO:0004798">
    <property type="term" value="F:dTMP kinase activity"/>
    <property type="evidence" value="ECO:0007669"/>
    <property type="project" value="UniProtKB-UniRule"/>
</dbReference>
<evidence type="ECO:0000256" key="4">
    <source>
        <dbReference type="ARBA" id="ARBA00022679"/>
    </source>
</evidence>
<dbReference type="InterPro" id="IPR027417">
    <property type="entry name" value="P-loop_NTPase"/>
</dbReference>
<dbReference type="CDD" id="cd01672">
    <property type="entry name" value="TMPK"/>
    <property type="match status" value="1"/>
</dbReference>
<evidence type="ECO:0000256" key="6">
    <source>
        <dbReference type="ARBA" id="ARBA00022741"/>
    </source>
</evidence>
<evidence type="ECO:0000313" key="14">
    <source>
        <dbReference type="Proteomes" id="UP000297753"/>
    </source>
</evidence>
<dbReference type="GO" id="GO:0005524">
    <property type="term" value="F:ATP binding"/>
    <property type="evidence" value="ECO:0007669"/>
    <property type="project" value="UniProtKB-UniRule"/>
</dbReference>
<comment type="function">
    <text evidence="11">Phosphorylation of dTMP to form dTDP in both de novo and salvage pathways of dTTP synthesis.</text>
</comment>
<dbReference type="InterPro" id="IPR018094">
    <property type="entry name" value="Thymidylate_kinase"/>
</dbReference>
<evidence type="ECO:0000256" key="8">
    <source>
        <dbReference type="ARBA" id="ARBA00022840"/>
    </source>
</evidence>
<dbReference type="Pfam" id="PF02223">
    <property type="entry name" value="Thymidylate_kin"/>
    <property type="match status" value="1"/>
</dbReference>
<dbReference type="Proteomes" id="UP000297753">
    <property type="component" value="Unassembled WGS sequence"/>
</dbReference>
<protein>
    <recommendedName>
        <fullName evidence="3 11">Thymidylate kinase</fullName>
        <ecNumber evidence="2 11">2.7.4.9</ecNumber>
    </recommendedName>
    <alternativeName>
        <fullName evidence="9 11">dTMP kinase</fullName>
    </alternativeName>
</protein>
<name>A0A4Y8WKB8_9VIBR</name>
<dbReference type="EMBL" id="SATR01000002">
    <property type="protein sequence ID" value="TFH93149.1"/>
    <property type="molecule type" value="Genomic_DNA"/>
</dbReference>
<accession>A0A4Y8WKB8</accession>
<keyword evidence="14" id="KW-1185">Reference proteome</keyword>
<dbReference type="SUPFAM" id="SSF52540">
    <property type="entry name" value="P-loop containing nucleoside triphosphate hydrolases"/>
    <property type="match status" value="1"/>
</dbReference>
<evidence type="ECO:0000256" key="10">
    <source>
        <dbReference type="ARBA" id="ARBA00048743"/>
    </source>
</evidence>
<keyword evidence="4 11" id="KW-0808">Transferase</keyword>
<reference evidence="13 14" key="1">
    <citation type="submission" date="2019-01" db="EMBL/GenBank/DDBJ databases">
        <title>Vibrio BEI176 sp. nov, a marine bacterium isolated from China: eastern marignal seas.</title>
        <authorList>
            <person name="Li B."/>
        </authorList>
    </citation>
    <scope>NUCLEOTIDE SEQUENCE [LARGE SCALE GENOMIC DNA]</scope>
    <source>
        <strain evidence="13 14">BEI176</strain>
    </source>
</reference>
<comment type="catalytic activity">
    <reaction evidence="10 11">
        <text>dTMP + ATP = dTDP + ADP</text>
        <dbReference type="Rhea" id="RHEA:13517"/>
        <dbReference type="ChEBI" id="CHEBI:30616"/>
        <dbReference type="ChEBI" id="CHEBI:58369"/>
        <dbReference type="ChEBI" id="CHEBI:63528"/>
        <dbReference type="ChEBI" id="CHEBI:456216"/>
        <dbReference type="EC" id="2.7.4.9"/>
    </reaction>
</comment>
<feature type="domain" description="Thymidylate kinase-like" evidence="12">
    <location>
        <begin position="12"/>
        <end position="185"/>
    </location>
</feature>
<keyword evidence="7 11" id="KW-0418">Kinase</keyword>
<dbReference type="EC" id="2.7.4.9" evidence="2 11"/>
<sequence length="201" mass="22647">MNNRGKLIVICGIDGSGKTTLEEGIAHCLQEQGIDVLQTKQPSDRYRNDPHVRAYLDNGVRGISMEAMALLSAYDRLEHIEKVILPALESGTWVICNRYVYSALAYFKHRGVDIDFVKAINAQVIEEDFAFLTDLPASVACERVRTRDGSTAKFEEKNIEFMESVRQTLLDIFPAQYSILDGTMTKAELLNLALDHIKHEI</sequence>
<dbReference type="NCBIfam" id="TIGR00041">
    <property type="entry name" value="DTMP_kinase"/>
    <property type="match status" value="1"/>
</dbReference>
<keyword evidence="6 11" id="KW-0547">Nucleotide-binding</keyword>
<dbReference type="GO" id="GO:0005737">
    <property type="term" value="C:cytoplasm"/>
    <property type="evidence" value="ECO:0007669"/>
    <property type="project" value="TreeGrafter"/>
</dbReference>
<comment type="caution">
    <text evidence="13">The sequence shown here is derived from an EMBL/GenBank/DDBJ whole genome shotgun (WGS) entry which is preliminary data.</text>
</comment>
<dbReference type="OrthoDB" id="9774907at2"/>
<evidence type="ECO:0000256" key="5">
    <source>
        <dbReference type="ARBA" id="ARBA00022727"/>
    </source>
</evidence>
<comment type="similarity">
    <text evidence="1 11">Belongs to the thymidylate kinase family.</text>
</comment>
<dbReference type="GO" id="GO:0006227">
    <property type="term" value="P:dUDP biosynthetic process"/>
    <property type="evidence" value="ECO:0007669"/>
    <property type="project" value="TreeGrafter"/>
</dbReference>
<dbReference type="GO" id="GO:0006233">
    <property type="term" value="P:dTDP biosynthetic process"/>
    <property type="evidence" value="ECO:0007669"/>
    <property type="project" value="InterPro"/>
</dbReference>
<dbReference type="PANTHER" id="PTHR10344:SF4">
    <property type="entry name" value="UMP-CMP KINASE 2, MITOCHONDRIAL"/>
    <property type="match status" value="1"/>
</dbReference>
<dbReference type="PANTHER" id="PTHR10344">
    <property type="entry name" value="THYMIDYLATE KINASE"/>
    <property type="match status" value="1"/>
</dbReference>
<dbReference type="RefSeq" id="WP_134833937.1">
    <property type="nucleotide sequence ID" value="NZ_SATR01000002.1"/>
</dbReference>
<organism evidence="13 14">
    <name type="scientific">Vibrio ouci</name>
    <dbReference type="NCBI Taxonomy" id="2499078"/>
    <lineage>
        <taxon>Bacteria</taxon>
        <taxon>Pseudomonadati</taxon>
        <taxon>Pseudomonadota</taxon>
        <taxon>Gammaproteobacteria</taxon>
        <taxon>Vibrionales</taxon>
        <taxon>Vibrionaceae</taxon>
        <taxon>Vibrio</taxon>
    </lineage>
</organism>
<dbReference type="Gene3D" id="3.40.50.300">
    <property type="entry name" value="P-loop containing nucleotide triphosphate hydrolases"/>
    <property type="match status" value="1"/>
</dbReference>